<protein>
    <submittedName>
        <fullName evidence="1">Uncharacterized protein</fullName>
    </submittedName>
</protein>
<sequence length="81" mass="9305">MYTGDGSKTEIIENKKIELTREEHNLLSEAGPDDPKIIELMEKKGIEFDKGVIDVEVDEKRWKMATDKDYLGTGFEVTEEK</sequence>
<accession>A0A2M8KD61</accession>
<dbReference type="AlphaFoldDB" id="A0A2M8KD61"/>
<gene>
    <name evidence="1" type="ORF">COU81_03950</name>
</gene>
<dbReference type="EMBL" id="PFDW01000076">
    <property type="protein sequence ID" value="PJE57844.1"/>
    <property type="molecule type" value="Genomic_DNA"/>
</dbReference>
<proteinExistence type="predicted"/>
<comment type="caution">
    <text evidence="1">The sequence shown here is derived from an EMBL/GenBank/DDBJ whole genome shotgun (WGS) entry which is preliminary data.</text>
</comment>
<evidence type="ECO:0000313" key="2">
    <source>
        <dbReference type="Proteomes" id="UP000231450"/>
    </source>
</evidence>
<dbReference type="Proteomes" id="UP000231450">
    <property type="component" value="Unassembled WGS sequence"/>
</dbReference>
<organism evidence="1 2">
    <name type="scientific">Candidatus Portnoybacteria bacterium CG10_big_fil_rev_8_21_14_0_10_36_7</name>
    <dbReference type="NCBI Taxonomy" id="1974812"/>
    <lineage>
        <taxon>Bacteria</taxon>
        <taxon>Candidatus Portnoyibacteriota</taxon>
    </lineage>
</organism>
<name>A0A2M8KD61_9BACT</name>
<evidence type="ECO:0000313" key="1">
    <source>
        <dbReference type="EMBL" id="PJE57844.1"/>
    </source>
</evidence>
<reference evidence="2" key="1">
    <citation type="submission" date="2017-09" db="EMBL/GenBank/DDBJ databases">
        <title>Depth-based differentiation of microbial function through sediment-hosted aquifers and enrichment of novel symbionts in the deep terrestrial subsurface.</title>
        <authorList>
            <person name="Probst A.J."/>
            <person name="Ladd B."/>
            <person name="Jarett J.K."/>
            <person name="Geller-Mcgrath D.E."/>
            <person name="Sieber C.M.K."/>
            <person name="Emerson J.B."/>
            <person name="Anantharaman K."/>
            <person name="Thomas B.C."/>
            <person name="Malmstrom R."/>
            <person name="Stieglmeier M."/>
            <person name="Klingl A."/>
            <person name="Woyke T."/>
            <person name="Ryan C.M."/>
            <person name="Banfield J.F."/>
        </authorList>
    </citation>
    <scope>NUCLEOTIDE SEQUENCE [LARGE SCALE GENOMIC DNA]</scope>
</reference>